<dbReference type="EMBL" id="CVRI01000036">
    <property type="protein sequence ID" value="CRK92988.1"/>
    <property type="molecule type" value="Genomic_DNA"/>
</dbReference>
<organism evidence="3 4">
    <name type="scientific">Clunio marinus</name>
    <dbReference type="NCBI Taxonomy" id="568069"/>
    <lineage>
        <taxon>Eukaryota</taxon>
        <taxon>Metazoa</taxon>
        <taxon>Ecdysozoa</taxon>
        <taxon>Arthropoda</taxon>
        <taxon>Hexapoda</taxon>
        <taxon>Insecta</taxon>
        <taxon>Pterygota</taxon>
        <taxon>Neoptera</taxon>
        <taxon>Endopterygota</taxon>
        <taxon>Diptera</taxon>
        <taxon>Nematocera</taxon>
        <taxon>Chironomoidea</taxon>
        <taxon>Chironomidae</taxon>
        <taxon>Clunio</taxon>
    </lineage>
</organism>
<dbReference type="GO" id="GO:0005739">
    <property type="term" value="C:mitochondrion"/>
    <property type="evidence" value="ECO:0007669"/>
    <property type="project" value="InterPro"/>
</dbReference>
<feature type="domain" description="Small ribosomal subunit protein mS23 conserved" evidence="2">
    <location>
        <begin position="2"/>
        <end position="98"/>
    </location>
</feature>
<sequence length="123" mass="14461">MASSRLEKIGNIYTRIQGLLKSGAMKHEDRPIFYNIYEAFPPLKEPKYGERPDMTIAIKPIFYNEDQERASRDSSKILYNLNESNKRLSKVNSNNNSSVHFQQRKDESKNRLFDFQQLSDLKE</sequence>
<keyword evidence="4" id="KW-1185">Reference proteome</keyword>
<gene>
    <name evidence="3" type="ORF">CLUMA_CG006535</name>
</gene>
<accession>A0A1J1I094</accession>
<dbReference type="GO" id="GO:0003735">
    <property type="term" value="F:structural constituent of ribosome"/>
    <property type="evidence" value="ECO:0007669"/>
    <property type="project" value="InterPro"/>
</dbReference>
<dbReference type="Pfam" id="PF10484">
    <property type="entry name" value="MRP-S23"/>
    <property type="match status" value="1"/>
</dbReference>
<evidence type="ECO:0000259" key="2">
    <source>
        <dbReference type="Pfam" id="PF10484"/>
    </source>
</evidence>
<dbReference type="Proteomes" id="UP000183832">
    <property type="component" value="Unassembled WGS sequence"/>
</dbReference>
<dbReference type="InterPro" id="IPR023611">
    <property type="entry name" value="mS23_dom_met"/>
</dbReference>
<proteinExistence type="predicted"/>
<dbReference type="GO" id="GO:0005840">
    <property type="term" value="C:ribosome"/>
    <property type="evidence" value="ECO:0007669"/>
    <property type="project" value="InterPro"/>
</dbReference>
<evidence type="ECO:0000256" key="1">
    <source>
        <dbReference type="SAM" id="MobiDB-lite"/>
    </source>
</evidence>
<dbReference type="PANTHER" id="PTHR15925:SF2">
    <property type="entry name" value="SMALL RIBOSOMAL SUBUNIT PROTEIN MS23"/>
    <property type="match status" value="1"/>
</dbReference>
<reference evidence="3 4" key="1">
    <citation type="submission" date="2015-04" db="EMBL/GenBank/DDBJ databases">
        <authorList>
            <person name="Syromyatnikov M.Y."/>
            <person name="Popov V.N."/>
        </authorList>
    </citation>
    <scope>NUCLEOTIDE SEQUENCE [LARGE SCALE GENOMIC DNA]</scope>
</reference>
<dbReference type="PANTHER" id="PTHR15925">
    <property type="entry name" value="MITOCHONDRIAL RIBOSOMAL PROTEIN S23"/>
    <property type="match status" value="1"/>
</dbReference>
<evidence type="ECO:0000313" key="4">
    <source>
        <dbReference type="Proteomes" id="UP000183832"/>
    </source>
</evidence>
<name>A0A1J1I094_9DIPT</name>
<evidence type="ECO:0000313" key="3">
    <source>
        <dbReference type="EMBL" id="CRK92988.1"/>
    </source>
</evidence>
<dbReference type="GO" id="GO:0006412">
    <property type="term" value="P:translation"/>
    <property type="evidence" value="ECO:0007669"/>
    <property type="project" value="InterPro"/>
</dbReference>
<dbReference type="STRING" id="568069.A0A1J1I094"/>
<dbReference type="OrthoDB" id="10012356at2759"/>
<dbReference type="AlphaFoldDB" id="A0A1J1I094"/>
<feature type="compositionally biased region" description="Low complexity" evidence="1">
    <location>
        <begin position="90"/>
        <end position="99"/>
    </location>
</feature>
<feature type="region of interest" description="Disordered" evidence="1">
    <location>
        <begin position="88"/>
        <end position="107"/>
    </location>
</feature>
<dbReference type="InterPro" id="IPR019520">
    <property type="entry name" value="Ribosomal_mS23_met"/>
</dbReference>
<protein>
    <submittedName>
        <fullName evidence="3">CLUMA_CG006535, isoform A</fullName>
    </submittedName>
</protein>